<reference evidence="2 3" key="1">
    <citation type="submission" date="2021-04" db="EMBL/GenBank/DDBJ databases">
        <authorList>
            <person name="De Guttry C."/>
            <person name="Zahm M."/>
            <person name="Klopp C."/>
            <person name="Cabau C."/>
            <person name="Louis A."/>
            <person name="Berthelot C."/>
            <person name="Parey E."/>
            <person name="Roest Crollius H."/>
            <person name="Montfort J."/>
            <person name="Robinson-Rechavi M."/>
            <person name="Bucao C."/>
            <person name="Bouchez O."/>
            <person name="Gislard M."/>
            <person name="Lluch J."/>
            <person name="Milhes M."/>
            <person name="Lampietro C."/>
            <person name="Lopez Roques C."/>
            <person name="Donnadieu C."/>
            <person name="Braasch I."/>
            <person name="Desvignes T."/>
            <person name="Postlethwait J."/>
            <person name="Bobe J."/>
            <person name="Wedekind C."/>
            <person name="Guiguen Y."/>
        </authorList>
    </citation>
    <scope>NUCLEOTIDE SEQUENCE [LARGE SCALE GENOMIC DNA]</scope>
    <source>
        <strain evidence="2">Cs_M1</strain>
        <tissue evidence="2">Blood</tissue>
    </source>
</reference>
<gene>
    <name evidence="2" type="ORF">J4Q44_G00055600</name>
</gene>
<name>A0AAN8NAA6_9TELE</name>
<accession>A0AAN8NAA6</accession>
<dbReference type="AlphaFoldDB" id="A0AAN8NAA6"/>
<evidence type="ECO:0000256" key="1">
    <source>
        <dbReference type="SAM" id="MobiDB-lite"/>
    </source>
</evidence>
<evidence type="ECO:0000313" key="3">
    <source>
        <dbReference type="Proteomes" id="UP001356427"/>
    </source>
</evidence>
<organism evidence="2 3">
    <name type="scientific">Coregonus suidteri</name>
    <dbReference type="NCBI Taxonomy" id="861788"/>
    <lineage>
        <taxon>Eukaryota</taxon>
        <taxon>Metazoa</taxon>
        <taxon>Chordata</taxon>
        <taxon>Craniata</taxon>
        <taxon>Vertebrata</taxon>
        <taxon>Euteleostomi</taxon>
        <taxon>Actinopterygii</taxon>
        <taxon>Neopterygii</taxon>
        <taxon>Teleostei</taxon>
        <taxon>Protacanthopterygii</taxon>
        <taxon>Salmoniformes</taxon>
        <taxon>Salmonidae</taxon>
        <taxon>Coregoninae</taxon>
        <taxon>Coregonus</taxon>
    </lineage>
</organism>
<feature type="region of interest" description="Disordered" evidence="1">
    <location>
        <begin position="71"/>
        <end position="100"/>
    </location>
</feature>
<sequence length="100" mass="11144">MFSLLPICFQHLNRTVTDRDVMSIRYQSSTLGRRQWSPVGSNELETPNGLPLHCITVQMCVEAQRRQRLDVRTGLDGTPRYGGGLQRVGSPHPAQHSTAG</sequence>
<proteinExistence type="predicted"/>
<dbReference type="EMBL" id="JAGTTL010000004">
    <property type="protein sequence ID" value="KAK6323221.1"/>
    <property type="molecule type" value="Genomic_DNA"/>
</dbReference>
<comment type="caution">
    <text evidence="2">The sequence shown here is derived from an EMBL/GenBank/DDBJ whole genome shotgun (WGS) entry which is preliminary data.</text>
</comment>
<protein>
    <submittedName>
        <fullName evidence="2">Uncharacterized protein</fullName>
    </submittedName>
</protein>
<evidence type="ECO:0000313" key="2">
    <source>
        <dbReference type="EMBL" id="KAK6323221.1"/>
    </source>
</evidence>
<keyword evidence="3" id="KW-1185">Reference proteome</keyword>
<dbReference type="Proteomes" id="UP001356427">
    <property type="component" value="Unassembled WGS sequence"/>
</dbReference>